<sequence>MVEPIVTFEKVTKVVIAPKQPPPKIVREVVDGKEKVEGRTQYATSLIPDGQVVTVEKKANGVVVETLGPWTAESLPNRNASVQVRMKVSNNCKVSEFPAVELLEPLGGL</sequence>
<name>A0A6M3L814_9ZZZZ</name>
<evidence type="ECO:0000313" key="1">
    <source>
        <dbReference type="EMBL" id="QJA90509.1"/>
    </source>
</evidence>
<dbReference type="AlphaFoldDB" id="A0A6M3L814"/>
<reference evidence="1" key="1">
    <citation type="submission" date="2020-03" db="EMBL/GenBank/DDBJ databases">
        <title>The deep terrestrial virosphere.</title>
        <authorList>
            <person name="Holmfeldt K."/>
            <person name="Nilsson E."/>
            <person name="Simone D."/>
            <person name="Lopez-Fernandez M."/>
            <person name="Wu X."/>
            <person name="de Brujin I."/>
            <person name="Lundin D."/>
            <person name="Andersson A."/>
            <person name="Bertilsson S."/>
            <person name="Dopson M."/>
        </authorList>
    </citation>
    <scope>NUCLEOTIDE SEQUENCE</scope>
    <source>
        <strain evidence="1">MM415B02361</strain>
    </source>
</reference>
<dbReference type="EMBL" id="MT142918">
    <property type="protein sequence ID" value="QJA90509.1"/>
    <property type="molecule type" value="Genomic_DNA"/>
</dbReference>
<protein>
    <submittedName>
        <fullName evidence="1">Uncharacterized protein</fullName>
    </submittedName>
</protein>
<gene>
    <name evidence="1" type="ORF">MM415B02361_0004</name>
</gene>
<organism evidence="1">
    <name type="scientific">viral metagenome</name>
    <dbReference type="NCBI Taxonomy" id="1070528"/>
    <lineage>
        <taxon>unclassified sequences</taxon>
        <taxon>metagenomes</taxon>
        <taxon>organismal metagenomes</taxon>
    </lineage>
</organism>
<accession>A0A6M3L814</accession>
<proteinExistence type="predicted"/>